<proteinExistence type="predicted"/>
<evidence type="ECO:0008006" key="5">
    <source>
        <dbReference type="Google" id="ProtNLM"/>
    </source>
</evidence>
<dbReference type="SUPFAM" id="SSF52047">
    <property type="entry name" value="RNI-like"/>
    <property type="match status" value="1"/>
</dbReference>
<organism evidence="3 4">
    <name type="scientific">Marasmius tenuissimus</name>
    <dbReference type="NCBI Taxonomy" id="585030"/>
    <lineage>
        <taxon>Eukaryota</taxon>
        <taxon>Fungi</taxon>
        <taxon>Dikarya</taxon>
        <taxon>Basidiomycota</taxon>
        <taxon>Agaricomycotina</taxon>
        <taxon>Agaricomycetes</taxon>
        <taxon>Agaricomycetidae</taxon>
        <taxon>Agaricales</taxon>
        <taxon>Marasmiineae</taxon>
        <taxon>Marasmiaceae</taxon>
        <taxon>Marasmius</taxon>
    </lineage>
</organism>
<feature type="compositionally biased region" description="Low complexity" evidence="2">
    <location>
        <begin position="28"/>
        <end position="39"/>
    </location>
</feature>
<comment type="caution">
    <text evidence="3">The sequence shown here is derived from an EMBL/GenBank/DDBJ whole genome shotgun (WGS) entry which is preliminary data.</text>
</comment>
<reference evidence="3 4" key="1">
    <citation type="submission" date="2024-05" db="EMBL/GenBank/DDBJ databases">
        <title>A draft genome resource for the thread blight pathogen Marasmius tenuissimus strain MS-2.</title>
        <authorList>
            <person name="Yulfo-Soto G.E."/>
            <person name="Baruah I.K."/>
            <person name="Amoako-Attah I."/>
            <person name="Bukari Y."/>
            <person name="Meinhardt L.W."/>
            <person name="Bailey B.A."/>
            <person name="Cohen S.P."/>
        </authorList>
    </citation>
    <scope>NUCLEOTIDE SEQUENCE [LARGE SCALE GENOMIC DNA]</scope>
    <source>
        <strain evidence="3 4">MS-2</strain>
    </source>
</reference>
<dbReference type="EMBL" id="JBBXMP010000006">
    <property type="protein sequence ID" value="KAL0070409.1"/>
    <property type="molecule type" value="Genomic_DNA"/>
</dbReference>
<dbReference type="Proteomes" id="UP001437256">
    <property type="component" value="Unassembled WGS sequence"/>
</dbReference>
<evidence type="ECO:0000313" key="4">
    <source>
        <dbReference type="Proteomes" id="UP001437256"/>
    </source>
</evidence>
<sequence>MFQAYTVSTPSYEFQPSYPAVDVDMDDLSSQSIDSGLSSTRPQSDRDQSDDEATAVVPSSPFLHLLSSNQFISSTERAQIRDTLDDVEGSISRVEDAIRSLETNLNQLRRKQHKLNTYAQEHKALLSPARRLVPEIWSEIFLWCLPQHTLEHHMSRRSVSGAPVTDTSFDDAPLLMTRVCSSWRQIALSTPRLWSNITYTVCRPSAFKHQLQKLETWLSRSGATPLSVVICRSFFDANNRLNHPYLTLPDSIPSLAQDPVLQYILAQSHRWESAEIVLPANESAVVLAPLKGNLANLKRLTFGMFWNDTTTAQRDSQVDVDVFESASQLREVSLVEETRLNVALPAFDGSRLTSLHVGALMSSHDALSMLYRYPNVKSWDLNVMVTLSPPKADIIQSERPALQLESLTLSISGNTVCTYGSFLNYLNVPHLSELRIRTHKWVQGQMVPFLKQLPPMRSVEFSSPSLSPEDFVECLSLPNFQSLERLQVGEGMTWHVPFAPSHQAVAQLFSSGKFLPRLDSVRWVAFGRGSESYCSKMVAQMLKTRMDDSVGAGRGLRSFDLSLNKKWGETTARSSTFDYADVRARGLQVDVRVRWHSAY</sequence>
<accession>A0ABR3AAL7</accession>
<name>A0ABR3AAL7_9AGAR</name>
<gene>
    <name evidence="3" type="ORF">AAF712_002240</name>
</gene>
<feature type="region of interest" description="Disordered" evidence="2">
    <location>
        <begin position="28"/>
        <end position="53"/>
    </location>
</feature>
<feature type="coiled-coil region" evidence="1">
    <location>
        <begin position="84"/>
        <end position="118"/>
    </location>
</feature>
<protein>
    <recommendedName>
        <fullName evidence="5">F-box domain-containing protein</fullName>
    </recommendedName>
</protein>
<evidence type="ECO:0000313" key="3">
    <source>
        <dbReference type="EMBL" id="KAL0070409.1"/>
    </source>
</evidence>
<evidence type="ECO:0000256" key="2">
    <source>
        <dbReference type="SAM" id="MobiDB-lite"/>
    </source>
</evidence>
<evidence type="ECO:0000256" key="1">
    <source>
        <dbReference type="SAM" id="Coils"/>
    </source>
</evidence>
<keyword evidence="4" id="KW-1185">Reference proteome</keyword>
<keyword evidence="1" id="KW-0175">Coiled coil</keyword>